<name>A0A0P1AQA6_PLAHL</name>
<evidence type="ECO:0000256" key="1">
    <source>
        <dbReference type="SAM" id="MobiDB-lite"/>
    </source>
</evidence>
<dbReference type="EMBL" id="CCYD01000810">
    <property type="protein sequence ID" value="CEG43738.1"/>
    <property type="molecule type" value="Genomic_DNA"/>
</dbReference>
<reference evidence="3" key="1">
    <citation type="submission" date="2014-09" db="EMBL/GenBank/DDBJ databases">
        <authorList>
            <person name="Sharma Rahul"/>
            <person name="Thines Marco"/>
        </authorList>
    </citation>
    <scope>NUCLEOTIDE SEQUENCE [LARGE SCALE GENOMIC DNA]</scope>
</reference>
<organism evidence="2 3">
    <name type="scientific">Plasmopara halstedii</name>
    <name type="common">Downy mildew of sunflower</name>
    <dbReference type="NCBI Taxonomy" id="4781"/>
    <lineage>
        <taxon>Eukaryota</taxon>
        <taxon>Sar</taxon>
        <taxon>Stramenopiles</taxon>
        <taxon>Oomycota</taxon>
        <taxon>Peronosporomycetes</taxon>
        <taxon>Peronosporales</taxon>
        <taxon>Peronosporaceae</taxon>
        <taxon>Plasmopara</taxon>
    </lineage>
</organism>
<dbReference type="OMA" id="NNEACEE"/>
<dbReference type="GeneID" id="36409086"/>
<protein>
    <submittedName>
        <fullName evidence="2">Uncharacterized protein</fullName>
    </submittedName>
</protein>
<dbReference type="AlphaFoldDB" id="A0A0P1AQA6"/>
<feature type="region of interest" description="Disordered" evidence="1">
    <location>
        <begin position="16"/>
        <end position="35"/>
    </location>
</feature>
<dbReference type="OrthoDB" id="122119at2759"/>
<feature type="compositionally biased region" description="Polar residues" evidence="1">
    <location>
        <begin position="23"/>
        <end position="34"/>
    </location>
</feature>
<sequence>MSVRREVVSLSQLLRRNEKAHSSRGNSHMTSLPLVSSRRKAEAMLSAEKKIAPVAYSQRVLDASRVVTPQPELGVSIYGSNDLTALSHEVYEAESEKSCAMTSMSQSSISQSQSQNLLGPSQDNQIHRLQQLQTLQALSTHQSPPRCDSSGKLQEISSNLTQAFVAQNHGQNNQQKEILTQFVNQIKNMIMDFKATGQEQQLIELKKIETSISNMAESVTELRQQGFGACEKKQMATTDDISVIKAAMLALQAKVEIVEGGVSSCSGLLKQIIGAESRKYEEFLLAFLGRKYEARPAN</sequence>
<accession>A0A0P1AQA6</accession>
<evidence type="ECO:0000313" key="3">
    <source>
        <dbReference type="Proteomes" id="UP000054928"/>
    </source>
</evidence>
<evidence type="ECO:0000313" key="2">
    <source>
        <dbReference type="EMBL" id="CEG43738.1"/>
    </source>
</evidence>
<dbReference type="RefSeq" id="XP_024580107.1">
    <property type="nucleotide sequence ID" value="XM_024729762.1"/>
</dbReference>
<keyword evidence="3" id="KW-1185">Reference proteome</keyword>
<dbReference type="Proteomes" id="UP000054928">
    <property type="component" value="Unassembled WGS sequence"/>
</dbReference>
<proteinExistence type="predicted"/>